<dbReference type="NCBIfam" id="TIGR00377">
    <property type="entry name" value="ant_ant_sig"/>
    <property type="match status" value="1"/>
</dbReference>
<evidence type="ECO:0000256" key="1">
    <source>
        <dbReference type="ARBA" id="ARBA00009013"/>
    </source>
</evidence>
<dbReference type="Gene3D" id="3.30.750.24">
    <property type="entry name" value="STAS domain"/>
    <property type="match status" value="1"/>
</dbReference>
<dbReference type="EMBL" id="JARXVH010000011">
    <property type="protein sequence ID" value="MDH6218936.1"/>
    <property type="molecule type" value="Genomic_DNA"/>
</dbReference>
<dbReference type="Proteomes" id="UP001160499">
    <property type="component" value="Unassembled WGS sequence"/>
</dbReference>
<evidence type="ECO:0000256" key="2">
    <source>
        <dbReference type="RuleBase" id="RU003749"/>
    </source>
</evidence>
<keyword evidence="5" id="KW-1185">Reference proteome</keyword>
<evidence type="ECO:0000313" key="5">
    <source>
        <dbReference type="Proteomes" id="UP001160499"/>
    </source>
</evidence>
<comment type="caution">
    <text evidence="4">The sequence shown here is derived from an EMBL/GenBank/DDBJ whole genome shotgun (WGS) entry which is preliminary data.</text>
</comment>
<dbReference type="PANTHER" id="PTHR33495">
    <property type="entry name" value="ANTI-SIGMA FACTOR ANTAGONIST TM_1081-RELATED-RELATED"/>
    <property type="match status" value="1"/>
</dbReference>
<proteinExistence type="inferred from homology"/>
<dbReference type="CDD" id="cd07043">
    <property type="entry name" value="STAS_anti-anti-sigma_factors"/>
    <property type="match status" value="1"/>
</dbReference>
<organism evidence="4 5">
    <name type="scientific">Streptomyces pseudovenezuelae</name>
    <dbReference type="NCBI Taxonomy" id="67350"/>
    <lineage>
        <taxon>Bacteria</taxon>
        <taxon>Bacillati</taxon>
        <taxon>Actinomycetota</taxon>
        <taxon>Actinomycetes</taxon>
        <taxon>Kitasatosporales</taxon>
        <taxon>Streptomycetaceae</taxon>
        <taxon>Streptomyces</taxon>
        <taxon>Streptomyces aurantiacus group</taxon>
    </lineage>
</organism>
<evidence type="ECO:0000313" key="4">
    <source>
        <dbReference type="EMBL" id="MDH6218936.1"/>
    </source>
</evidence>
<comment type="similarity">
    <text evidence="1 2">Belongs to the anti-sigma-factor antagonist family.</text>
</comment>
<dbReference type="SUPFAM" id="SSF52091">
    <property type="entry name" value="SpoIIaa-like"/>
    <property type="match status" value="1"/>
</dbReference>
<evidence type="ECO:0000259" key="3">
    <source>
        <dbReference type="PROSITE" id="PS50801"/>
    </source>
</evidence>
<dbReference type="InterPro" id="IPR036513">
    <property type="entry name" value="STAS_dom_sf"/>
</dbReference>
<protein>
    <recommendedName>
        <fullName evidence="2">Anti-sigma factor antagonist</fullName>
    </recommendedName>
</protein>
<gene>
    <name evidence="4" type="ORF">M2283_006270</name>
</gene>
<name>A0ABT6LTC1_9ACTN</name>
<dbReference type="PANTHER" id="PTHR33495:SF2">
    <property type="entry name" value="ANTI-SIGMA FACTOR ANTAGONIST TM_1081-RELATED"/>
    <property type="match status" value="1"/>
</dbReference>
<accession>A0ABT6LTC1</accession>
<sequence length="121" mass="12864">MTTEEHPTHPGHLTVSRSTVDGVRVIALRGELDQATHDCVGEALNPPAGDPSPRTVADLSGLTFMDSSGINLLIAAHRAAVEAQGWLRVAGTQPPVLRVMQLVGIDTLIPCRPTVREALED</sequence>
<dbReference type="InterPro" id="IPR002645">
    <property type="entry name" value="STAS_dom"/>
</dbReference>
<dbReference type="InterPro" id="IPR003658">
    <property type="entry name" value="Anti-sigma_ant"/>
</dbReference>
<reference evidence="4 5" key="1">
    <citation type="submission" date="2023-04" db="EMBL/GenBank/DDBJ databases">
        <title>Forest soil microbial communities from Buena Vista Peninsula, Colon Province, Panama.</title>
        <authorList>
            <person name="Bouskill N."/>
        </authorList>
    </citation>
    <scope>NUCLEOTIDE SEQUENCE [LARGE SCALE GENOMIC DNA]</scope>
    <source>
        <strain evidence="4 5">GGS1</strain>
    </source>
</reference>
<dbReference type="PROSITE" id="PS50801">
    <property type="entry name" value="STAS"/>
    <property type="match status" value="1"/>
</dbReference>
<dbReference type="Pfam" id="PF01740">
    <property type="entry name" value="STAS"/>
    <property type="match status" value="1"/>
</dbReference>
<feature type="domain" description="STAS" evidence="3">
    <location>
        <begin position="13"/>
        <end position="121"/>
    </location>
</feature>